<sequence>MDIQQRGRSPSAGQHAHKDHSPSPASQPPFQHQPNAVLGFDAIQDPSSYAVTSAGLSNPQFLTASQGQSFSQQTAFSDSGFLQASQSLSQNNTPHFGPQGNNNNISPDPLDLAAPNNADFNNFFQTNDLGQNQSLSSYLGQTLDPHILDTQSQQNQSVNPSDLMHQMAAAPHNAPTPPHLLPNMNNHQGSSPHASPNMAHGAFRSPGHSRHTSLDPSAAYAQTSEWGQMASASFGGPRSRGGSDAGYSDVASSAHNSPYLHQHDSFDNDQPSPLLHAQHDPQLFQDPVPGFDRFNLNNSNAHISASNTPNISPRLLPQNQQALPQFQPDTFGLNRSMNPYAPQGVNGFSSQNSEPFPSLNQPMPEFGHADAMSPPEINIDFAPPSRQASFEPPKAEPQLDALSPPDRSRSRNRSRAKSDPFSSVSSRASTPGSGVHRSLSPNAAKSRSPSPSGKSSRRSSTSSMPNRDYILDLADPTRPAPADGSNPKHALGRHFRSEAGRVCIRPLLEEEAREKGEWNGQNQQMNNGNGMFASMPAQNFNSMVPGQPGFEPFPQAGSMQAPQPFLPAALLAQYPALAGIQWDQLPAGPPDEDGDISGRSSFDASSGGEYFEEENDYQQSNQQSMYAGNNNGWVSDSYDGR</sequence>
<feature type="compositionally biased region" description="Polar residues" evidence="1">
    <location>
        <begin position="327"/>
        <end position="337"/>
    </location>
</feature>
<feature type="region of interest" description="Disordered" evidence="1">
    <location>
        <begin position="183"/>
        <end position="217"/>
    </location>
</feature>
<feature type="region of interest" description="Disordered" evidence="1">
    <location>
        <begin position="582"/>
        <end position="641"/>
    </location>
</feature>
<name>A0A8H6DRK6_COCSA</name>
<feature type="compositionally biased region" description="Polar residues" evidence="1">
    <location>
        <begin position="88"/>
        <end position="106"/>
    </location>
</feature>
<organism evidence="2 3">
    <name type="scientific">Cochliobolus sativus</name>
    <name type="common">Common root rot and spot blotch fungus</name>
    <name type="synonym">Bipolaris sorokiniana</name>
    <dbReference type="NCBI Taxonomy" id="45130"/>
    <lineage>
        <taxon>Eukaryota</taxon>
        <taxon>Fungi</taxon>
        <taxon>Dikarya</taxon>
        <taxon>Ascomycota</taxon>
        <taxon>Pezizomycotina</taxon>
        <taxon>Dothideomycetes</taxon>
        <taxon>Pleosporomycetidae</taxon>
        <taxon>Pleosporales</taxon>
        <taxon>Pleosporineae</taxon>
        <taxon>Pleosporaceae</taxon>
        <taxon>Bipolaris</taxon>
    </lineage>
</organism>
<feature type="region of interest" description="Disordered" evidence="1">
    <location>
        <begin position="1"/>
        <end position="41"/>
    </location>
</feature>
<evidence type="ECO:0000256" key="1">
    <source>
        <dbReference type="SAM" id="MobiDB-lite"/>
    </source>
</evidence>
<dbReference type="Proteomes" id="UP000624244">
    <property type="component" value="Unassembled WGS sequence"/>
</dbReference>
<feature type="region of interest" description="Disordered" evidence="1">
    <location>
        <begin position="230"/>
        <end position="286"/>
    </location>
</feature>
<feature type="compositionally biased region" description="Polar residues" evidence="1">
    <location>
        <begin position="184"/>
        <end position="194"/>
    </location>
</feature>
<feature type="region of interest" description="Disordered" evidence="1">
    <location>
        <begin position="327"/>
        <end position="491"/>
    </location>
</feature>
<feature type="compositionally biased region" description="Polar residues" evidence="1">
    <location>
        <begin position="1"/>
        <end position="12"/>
    </location>
</feature>
<dbReference type="EMBL" id="WNKQ01000018">
    <property type="protein sequence ID" value="KAF5845836.1"/>
    <property type="molecule type" value="Genomic_DNA"/>
</dbReference>
<dbReference type="AlphaFoldDB" id="A0A8H6DRK6"/>
<comment type="caution">
    <text evidence="2">The sequence shown here is derived from an EMBL/GenBank/DDBJ whole genome shotgun (WGS) entry which is preliminary data.</text>
</comment>
<feature type="compositionally biased region" description="Polar residues" evidence="1">
    <location>
        <begin position="420"/>
        <end position="432"/>
    </location>
</feature>
<protein>
    <submittedName>
        <fullName evidence="2">Uncharacterized protein</fullName>
    </submittedName>
</protein>
<evidence type="ECO:0000313" key="2">
    <source>
        <dbReference type="EMBL" id="KAF5845836.1"/>
    </source>
</evidence>
<evidence type="ECO:0000313" key="3">
    <source>
        <dbReference type="Proteomes" id="UP000624244"/>
    </source>
</evidence>
<gene>
    <name evidence="2" type="ORF">GGP41_009566</name>
</gene>
<proteinExistence type="predicted"/>
<feature type="compositionally biased region" description="Polar residues" evidence="1">
    <location>
        <begin position="617"/>
        <end position="634"/>
    </location>
</feature>
<reference evidence="2" key="1">
    <citation type="submission" date="2019-11" db="EMBL/GenBank/DDBJ databases">
        <title>Bipolaris sorokiniana Genome sequencing.</title>
        <authorList>
            <person name="Wang H."/>
        </authorList>
    </citation>
    <scope>NUCLEOTIDE SEQUENCE</scope>
</reference>
<feature type="compositionally biased region" description="Low complexity" evidence="1">
    <location>
        <begin position="446"/>
        <end position="465"/>
    </location>
</feature>
<feature type="region of interest" description="Disordered" evidence="1">
    <location>
        <begin position="88"/>
        <end position="125"/>
    </location>
</feature>
<feature type="compositionally biased region" description="Low complexity" evidence="1">
    <location>
        <begin position="113"/>
        <end position="124"/>
    </location>
</feature>
<feature type="compositionally biased region" description="Polar residues" evidence="1">
    <location>
        <begin position="346"/>
        <end position="361"/>
    </location>
</feature>
<accession>A0A8H6DRK6</accession>